<name>A0AAU7N0L6_9FLAO</name>
<organism evidence="2">
    <name type="scientific">Flagellimonas sp. MMG031</name>
    <dbReference type="NCBI Taxonomy" id="3158549"/>
    <lineage>
        <taxon>Bacteria</taxon>
        <taxon>Pseudomonadati</taxon>
        <taxon>Bacteroidota</taxon>
        <taxon>Flavobacteriia</taxon>
        <taxon>Flavobacteriales</taxon>
        <taxon>Flavobacteriaceae</taxon>
        <taxon>Flagellimonas</taxon>
    </lineage>
</organism>
<reference evidence="2" key="1">
    <citation type="submission" date="2024-05" db="EMBL/GenBank/DDBJ databases">
        <title>Draft Genome Sequences of Flagellimonas sp. MMG031 and Marinobacter sp. MMG032 Isolated from the dinoflagellate Symbiodinium pilosum.</title>
        <authorList>
            <person name="Shikuma N.J."/>
            <person name="Farrell M.V."/>
        </authorList>
    </citation>
    <scope>NUCLEOTIDE SEQUENCE</scope>
    <source>
        <strain evidence="2">MMG031</strain>
    </source>
</reference>
<feature type="transmembrane region" description="Helical" evidence="1">
    <location>
        <begin position="12"/>
        <end position="33"/>
    </location>
</feature>
<sequence length="150" mass="17108">MESRNAHTEKGLVRIGCALMCLFYLLGLFNGLVLETLHEVSHSWSEQSHHHSFNSDHEAIDYTSLEAMAGHSHEALEALKELLQDSPSDKQEMPENKNLKLDKHFTVASRTESNLQWLKATNVCWVHQDGTPAWYQTVNTPPPQHDQHLN</sequence>
<keyword evidence="1" id="KW-0472">Membrane</keyword>
<gene>
    <name evidence="2" type="ORF">ABNE31_05015</name>
</gene>
<proteinExistence type="predicted"/>
<protein>
    <submittedName>
        <fullName evidence="2">Uncharacterized protein</fullName>
    </submittedName>
</protein>
<keyword evidence="1" id="KW-1133">Transmembrane helix</keyword>
<dbReference type="AlphaFoldDB" id="A0AAU7N0L6"/>
<evidence type="ECO:0000313" key="2">
    <source>
        <dbReference type="EMBL" id="XBQ24281.1"/>
    </source>
</evidence>
<dbReference type="RefSeq" id="WP_349352603.1">
    <property type="nucleotide sequence ID" value="NZ_CP157804.1"/>
</dbReference>
<accession>A0AAU7N0L6</accession>
<dbReference type="KEGG" id="fld:ABNE31_05015"/>
<keyword evidence="1" id="KW-0812">Transmembrane</keyword>
<evidence type="ECO:0000256" key="1">
    <source>
        <dbReference type="SAM" id="Phobius"/>
    </source>
</evidence>
<dbReference type="EMBL" id="CP157804">
    <property type="protein sequence ID" value="XBQ24281.1"/>
    <property type="molecule type" value="Genomic_DNA"/>
</dbReference>